<evidence type="ECO:0000313" key="2">
    <source>
        <dbReference type="EMBL" id="CAG2246399.1"/>
    </source>
</evidence>
<dbReference type="Proteomes" id="UP000683360">
    <property type="component" value="Unassembled WGS sequence"/>
</dbReference>
<sequence length="480" mass="51818">MDRGKGDPRNLVAVVTRKEEHGYQLGIKDGILRGLYTRNQFELADNNFIAIQSVNYDNGISLRKATVDEIGSVPANTTIKVSILVTLKNTRKKRSSAAASVCGMAVLYDYICGSKRTRNLDITLTREYPGRPPLPCSGGSGGNSDSVEDSDTASGTSITYNPVTPLSCDCAATLIKSCALGFNPIAGCSLALSSLATSFSDENTGGSAVIGTLNALLGLIDTFFGCVAGFLGPAGNTASTLYTAARCLVDVYNNCENGGRRRRDVSSEVVNNLLDAAKPVDNFLSMMQQILNDENMYDVDSSWYGAFRTVVSDESQLGVQLSSDEFSNILSTINDETQKSTLNKFLQRWNNTATAWKDGTLNTLDDTADIINLKNLNSGLQQYINDFKSAKTKGFDTIFDVFDHATKTYKTAEQEAKSGSSGGSSESVCAKVRVRIVQELVLTRDAFNARLEIENGETSALENIMVEIRITQTYGNGESS</sequence>
<proteinExistence type="predicted"/>
<name>A0A8S3UJZ8_MYTED</name>
<protein>
    <submittedName>
        <fullName evidence="2">Uncharacterized protein</fullName>
    </submittedName>
</protein>
<dbReference type="OrthoDB" id="6324059at2759"/>
<dbReference type="EMBL" id="CAJPWZ010002865">
    <property type="protein sequence ID" value="CAG2246399.1"/>
    <property type="molecule type" value="Genomic_DNA"/>
</dbReference>
<evidence type="ECO:0000313" key="3">
    <source>
        <dbReference type="Proteomes" id="UP000683360"/>
    </source>
</evidence>
<reference evidence="2" key="1">
    <citation type="submission" date="2021-03" db="EMBL/GenBank/DDBJ databases">
        <authorList>
            <person name="Bekaert M."/>
        </authorList>
    </citation>
    <scope>NUCLEOTIDE SEQUENCE</scope>
</reference>
<keyword evidence="3" id="KW-1185">Reference proteome</keyword>
<gene>
    <name evidence="2" type="ORF">MEDL_58377</name>
</gene>
<organism evidence="2 3">
    <name type="scientific">Mytilus edulis</name>
    <name type="common">Blue mussel</name>
    <dbReference type="NCBI Taxonomy" id="6550"/>
    <lineage>
        <taxon>Eukaryota</taxon>
        <taxon>Metazoa</taxon>
        <taxon>Spiralia</taxon>
        <taxon>Lophotrochozoa</taxon>
        <taxon>Mollusca</taxon>
        <taxon>Bivalvia</taxon>
        <taxon>Autobranchia</taxon>
        <taxon>Pteriomorphia</taxon>
        <taxon>Mytilida</taxon>
        <taxon>Mytiloidea</taxon>
        <taxon>Mytilidae</taxon>
        <taxon>Mytilinae</taxon>
        <taxon>Mytilus</taxon>
    </lineage>
</organism>
<evidence type="ECO:0000256" key="1">
    <source>
        <dbReference type="SAM" id="MobiDB-lite"/>
    </source>
</evidence>
<dbReference type="AlphaFoldDB" id="A0A8S3UJZ8"/>
<comment type="caution">
    <text evidence="2">The sequence shown here is derived from an EMBL/GenBank/DDBJ whole genome shotgun (WGS) entry which is preliminary data.</text>
</comment>
<feature type="region of interest" description="Disordered" evidence="1">
    <location>
        <begin position="131"/>
        <end position="154"/>
    </location>
</feature>
<accession>A0A8S3UJZ8</accession>